<dbReference type="FunFam" id="3.40.50.970:FF:000013">
    <property type="entry name" value="Pyruvate dehydrogenase E1 component subunit alpha"/>
    <property type="match status" value="1"/>
</dbReference>
<dbReference type="InterPro" id="IPR001017">
    <property type="entry name" value="DH_E1"/>
</dbReference>
<evidence type="ECO:0000259" key="7">
    <source>
        <dbReference type="Pfam" id="PF00676"/>
    </source>
</evidence>
<evidence type="ECO:0000256" key="3">
    <source>
        <dbReference type="ARBA" id="ARBA00023052"/>
    </source>
</evidence>
<feature type="compositionally biased region" description="Acidic residues" evidence="6">
    <location>
        <begin position="67"/>
        <end position="79"/>
    </location>
</feature>
<keyword evidence="9" id="KW-1185">Reference proteome</keyword>
<dbReference type="EMBL" id="HE580268">
    <property type="protein sequence ID" value="CCD23269.1"/>
    <property type="molecule type" value="Genomic_DNA"/>
</dbReference>
<protein>
    <recommendedName>
        <fullName evidence="5">Pyruvate dehydrogenase E1 component subunit alpha</fullName>
        <ecNumber evidence="5">1.2.4.1</ecNumber>
    </recommendedName>
</protein>
<dbReference type="OMA" id="LGYEMPC"/>
<feature type="domain" description="Dehydrogenase E1 component" evidence="7">
    <location>
        <begin position="122"/>
        <end position="416"/>
    </location>
</feature>
<organism evidence="8 9">
    <name type="scientific">Naumovozyma dairenensis (strain ATCC 10597 / BCRC 20456 / CBS 421 / NBRC 0211 / NRRL Y-12639)</name>
    <name type="common">Saccharomyces dairenensis</name>
    <dbReference type="NCBI Taxonomy" id="1071378"/>
    <lineage>
        <taxon>Eukaryota</taxon>
        <taxon>Fungi</taxon>
        <taxon>Dikarya</taxon>
        <taxon>Ascomycota</taxon>
        <taxon>Saccharomycotina</taxon>
        <taxon>Saccharomycetes</taxon>
        <taxon>Saccharomycetales</taxon>
        <taxon>Saccharomycetaceae</taxon>
        <taxon>Naumovozyma</taxon>
    </lineage>
</organism>
<dbReference type="GO" id="GO:0045254">
    <property type="term" value="C:pyruvate dehydrogenase complex"/>
    <property type="evidence" value="ECO:0007669"/>
    <property type="project" value="EnsemblFungi"/>
</dbReference>
<comment type="function">
    <text evidence="5">The pyruvate dehydrogenase complex catalyzes the overall conversion of pyruvate to acetyl-CoA and CO(2).</text>
</comment>
<comment type="catalytic activity">
    <reaction evidence="5">
        <text>N(6)-[(R)-lipoyl]-L-lysyl-[protein] + pyruvate + H(+) = N(6)-[(R)-S(8)-acetyldihydrolipoyl]-L-lysyl-[protein] + CO2</text>
        <dbReference type="Rhea" id="RHEA:19189"/>
        <dbReference type="Rhea" id="RHEA-COMP:10474"/>
        <dbReference type="Rhea" id="RHEA-COMP:10478"/>
        <dbReference type="ChEBI" id="CHEBI:15361"/>
        <dbReference type="ChEBI" id="CHEBI:15378"/>
        <dbReference type="ChEBI" id="CHEBI:16526"/>
        <dbReference type="ChEBI" id="CHEBI:83099"/>
        <dbReference type="ChEBI" id="CHEBI:83111"/>
        <dbReference type="EC" id="1.2.4.1"/>
    </reaction>
</comment>
<dbReference type="GO" id="GO:0007124">
    <property type="term" value="P:pseudohyphal growth"/>
    <property type="evidence" value="ECO:0007669"/>
    <property type="project" value="EnsemblFungi"/>
</dbReference>
<dbReference type="InterPro" id="IPR017597">
    <property type="entry name" value="Pyrv_DH_E1_asu_subgrp-y"/>
</dbReference>
<dbReference type="EC" id="1.2.4.1" evidence="5"/>
<dbReference type="Gene3D" id="3.40.50.970">
    <property type="match status" value="1"/>
</dbReference>
<evidence type="ECO:0000256" key="2">
    <source>
        <dbReference type="ARBA" id="ARBA00023002"/>
    </source>
</evidence>
<dbReference type="GeneID" id="11497973"/>
<feature type="region of interest" description="Disordered" evidence="6">
    <location>
        <begin position="48"/>
        <end position="87"/>
    </location>
</feature>
<dbReference type="InterPro" id="IPR029061">
    <property type="entry name" value="THDP-binding"/>
</dbReference>
<dbReference type="RefSeq" id="XP_003668512.1">
    <property type="nucleotide sequence ID" value="XM_003668464.1"/>
</dbReference>
<evidence type="ECO:0000313" key="9">
    <source>
        <dbReference type="Proteomes" id="UP000000689"/>
    </source>
</evidence>
<dbReference type="GO" id="GO:0042645">
    <property type="term" value="C:mitochondrial nucleoid"/>
    <property type="evidence" value="ECO:0007669"/>
    <property type="project" value="EnsemblFungi"/>
</dbReference>
<evidence type="ECO:0000256" key="6">
    <source>
        <dbReference type="SAM" id="MobiDB-lite"/>
    </source>
</evidence>
<dbReference type="CDD" id="cd02000">
    <property type="entry name" value="TPP_E1_PDC_ADC_BCADC"/>
    <property type="match status" value="1"/>
</dbReference>
<dbReference type="InterPro" id="IPR050642">
    <property type="entry name" value="PDH_E1_Alpha_Subunit"/>
</dbReference>
<feature type="compositionally biased region" description="Polar residues" evidence="6">
    <location>
        <begin position="48"/>
        <end position="59"/>
    </location>
</feature>
<evidence type="ECO:0000256" key="4">
    <source>
        <dbReference type="ARBA" id="ARBA00023317"/>
    </source>
</evidence>
<dbReference type="eggNOG" id="KOG0225">
    <property type="taxonomic scope" value="Eukaryota"/>
</dbReference>
<dbReference type="Pfam" id="PF00676">
    <property type="entry name" value="E1_dh"/>
    <property type="match status" value="1"/>
</dbReference>
<dbReference type="KEGG" id="ndi:NDAI_0B02340"/>
<dbReference type="HOGENOM" id="CLU_029393_5_2_1"/>
<name>G0W658_NAUDC</name>
<evidence type="ECO:0000313" key="8">
    <source>
        <dbReference type="EMBL" id="CCD23269.1"/>
    </source>
</evidence>
<dbReference type="SUPFAM" id="SSF52518">
    <property type="entry name" value="Thiamin diphosphate-binding fold (THDP-binding)"/>
    <property type="match status" value="1"/>
</dbReference>
<gene>
    <name evidence="8" type="primary">NDAI0B02340</name>
    <name evidence="8" type="ordered locus">NDAI_0B02340</name>
</gene>
<dbReference type="PANTHER" id="PTHR11516:SF60">
    <property type="entry name" value="PYRUVATE DEHYDROGENASE E1 COMPONENT SUBUNIT ALPHA"/>
    <property type="match status" value="1"/>
</dbReference>
<dbReference type="AlphaFoldDB" id="G0W658"/>
<accession>G0W658</accession>
<dbReference type="STRING" id="1071378.G0W658"/>
<dbReference type="Proteomes" id="UP000000689">
    <property type="component" value="Chromosome 2"/>
</dbReference>
<proteinExistence type="predicted"/>
<dbReference type="PANTHER" id="PTHR11516">
    <property type="entry name" value="PYRUVATE DEHYDROGENASE E1 COMPONENT, ALPHA SUBUNIT BACTERIAL AND ORGANELLAR"/>
    <property type="match status" value="1"/>
</dbReference>
<keyword evidence="2 5" id="KW-0560">Oxidoreductase</keyword>
<keyword evidence="4 5" id="KW-0670">Pyruvate</keyword>
<dbReference type="NCBIfam" id="TIGR03182">
    <property type="entry name" value="PDH_E1_alph_y"/>
    <property type="match status" value="1"/>
</dbReference>
<keyword evidence="3 5" id="KW-0786">Thiamine pyrophosphate</keyword>
<evidence type="ECO:0000256" key="5">
    <source>
        <dbReference type="RuleBase" id="RU361139"/>
    </source>
</evidence>
<comment type="cofactor">
    <cofactor evidence="1 5">
        <name>thiamine diphosphate</name>
        <dbReference type="ChEBI" id="CHEBI:58937"/>
    </cofactor>
</comment>
<dbReference type="GO" id="GO:0004739">
    <property type="term" value="F:pyruvate dehydrogenase (acetyl-transferring) activity"/>
    <property type="evidence" value="ECO:0007669"/>
    <property type="project" value="UniProtKB-UniRule"/>
</dbReference>
<sequence>MRSWTSRIRPSLINKGRLFSASIPITQSSSSIMLKTTYNQYTRRTMASTTNADESTATSEQQQQDQPEQEENESIEQDQEQQSSKDKVTINLSENSFEGYMLDIPNLSFETNKSTLLQMYKDMIIIRRMEMACDALYKAKKIRGFCHLSVGQEAIAVGIENAITKLDSVITSYRCHGFTFMRGASVKAVLAELMGRRAGVSFGKGGSMHLYAPGFYGGNGIVGAQVPLGAGLAFAHQYKNEDACSFTLYGDGASNQGQVFESFNMAKLFNLPVVFCCENNKYGMGTSASRSSAMTEYFKRGQYIPGIKVNGMDILAVYQASRFAKDWCLSGKGPLLLEYETYRYGGHSMSDPGTTYRTRDEIQHMRSKNDPIAGLKMHLLELDIATDEEIKAYDKSARKYVDEQVELADAAAAPEPKLSILFEDVYVKGTETPTLRGRIQEDTWDFKKQDFAFRN</sequence>
<dbReference type="OrthoDB" id="10256198at2759"/>
<evidence type="ECO:0000256" key="1">
    <source>
        <dbReference type="ARBA" id="ARBA00001964"/>
    </source>
</evidence>
<reference evidence="8 9" key="1">
    <citation type="journal article" date="2011" name="Proc. Natl. Acad. Sci. U.S.A.">
        <title>Evolutionary erosion of yeast sex chromosomes by mating-type switching accidents.</title>
        <authorList>
            <person name="Gordon J.L."/>
            <person name="Armisen D."/>
            <person name="Proux-Wera E."/>
            <person name="Oheigeartaigh S.S."/>
            <person name="Byrne K.P."/>
            <person name="Wolfe K.H."/>
        </authorList>
    </citation>
    <scope>NUCLEOTIDE SEQUENCE [LARGE SCALE GENOMIC DNA]</scope>
    <source>
        <strain evidence="9">ATCC 10597 / BCRC 20456 / CBS 421 / NBRC 0211 / NRRL Y-12639</strain>
    </source>
</reference>
<dbReference type="GO" id="GO:0006086">
    <property type="term" value="P:pyruvate decarboxylation to acetyl-CoA"/>
    <property type="evidence" value="ECO:0007669"/>
    <property type="project" value="EnsemblFungi"/>
</dbReference>